<name>A0ABU1ULW5_9ACTN</name>
<dbReference type="RefSeq" id="WP_309967491.1">
    <property type="nucleotide sequence ID" value="NZ_JAVDWH010000001.1"/>
</dbReference>
<dbReference type="PROSITE" id="PS51186">
    <property type="entry name" value="GNAT"/>
    <property type="match status" value="1"/>
</dbReference>
<dbReference type="InterPro" id="IPR000182">
    <property type="entry name" value="GNAT_dom"/>
</dbReference>
<dbReference type="Pfam" id="PF13302">
    <property type="entry name" value="Acetyltransf_3"/>
    <property type="match status" value="1"/>
</dbReference>
<dbReference type="Gene3D" id="3.40.630.30">
    <property type="match status" value="1"/>
</dbReference>
<proteinExistence type="predicted"/>
<comment type="caution">
    <text evidence="2">The sequence shown here is derived from an EMBL/GenBank/DDBJ whole genome shotgun (WGS) entry which is preliminary data.</text>
</comment>
<keyword evidence="3" id="KW-1185">Reference proteome</keyword>
<dbReference type="SUPFAM" id="SSF55729">
    <property type="entry name" value="Acyl-CoA N-acyltransferases (Nat)"/>
    <property type="match status" value="1"/>
</dbReference>
<accession>A0ABU1ULW5</accession>
<dbReference type="Proteomes" id="UP001257739">
    <property type="component" value="Unassembled WGS sequence"/>
</dbReference>
<dbReference type="EMBL" id="JAVDWH010000001">
    <property type="protein sequence ID" value="MDR7086168.1"/>
    <property type="molecule type" value="Genomic_DNA"/>
</dbReference>
<evidence type="ECO:0000313" key="3">
    <source>
        <dbReference type="Proteomes" id="UP001257739"/>
    </source>
</evidence>
<evidence type="ECO:0000313" key="2">
    <source>
        <dbReference type="EMBL" id="MDR7086168.1"/>
    </source>
</evidence>
<dbReference type="PANTHER" id="PTHR43792:SF1">
    <property type="entry name" value="N-ACETYLTRANSFERASE DOMAIN-CONTAINING PROTEIN"/>
    <property type="match status" value="1"/>
</dbReference>
<reference evidence="2 3" key="1">
    <citation type="submission" date="2023-07" db="EMBL/GenBank/DDBJ databases">
        <title>Sorghum-associated microbial communities from plants grown in Nebraska, USA.</title>
        <authorList>
            <person name="Schachtman D."/>
        </authorList>
    </citation>
    <scope>NUCLEOTIDE SEQUENCE [LARGE SCALE GENOMIC DNA]</scope>
    <source>
        <strain evidence="2 3">BE248</strain>
    </source>
</reference>
<dbReference type="InterPro" id="IPR051531">
    <property type="entry name" value="N-acetyltransferase"/>
</dbReference>
<dbReference type="PANTHER" id="PTHR43792">
    <property type="entry name" value="GNAT FAMILY, PUTATIVE (AFU_ORTHOLOGUE AFUA_3G00765)-RELATED-RELATED"/>
    <property type="match status" value="1"/>
</dbReference>
<dbReference type="InterPro" id="IPR016181">
    <property type="entry name" value="Acyl_CoA_acyltransferase"/>
</dbReference>
<sequence length="178" mass="20079">MGIIETERLILRPFTHDDAPRVLDIQSRLDVIRWLSDPPFIPMPDLDEARAWIDNWNTGDIGPLNCGYAIEVRDTGVLAGTAMIVQVPYPINDERQVGWHLHPDSSGHGYATEAAVAVIDQAFVAGLDEIWCGMYPDNEASARVARRLGLVERGLVPDPWYLGYSRYFTATRDEWAKR</sequence>
<organism evidence="2 3">
    <name type="scientific">Aeromicrobium panaciterrae</name>
    <dbReference type="NCBI Taxonomy" id="363861"/>
    <lineage>
        <taxon>Bacteria</taxon>
        <taxon>Bacillati</taxon>
        <taxon>Actinomycetota</taxon>
        <taxon>Actinomycetes</taxon>
        <taxon>Propionibacteriales</taxon>
        <taxon>Nocardioidaceae</taxon>
        <taxon>Aeromicrobium</taxon>
    </lineage>
</organism>
<gene>
    <name evidence="2" type="ORF">J2X11_001007</name>
</gene>
<evidence type="ECO:0000259" key="1">
    <source>
        <dbReference type="PROSITE" id="PS51186"/>
    </source>
</evidence>
<feature type="domain" description="N-acetyltransferase" evidence="1">
    <location>
        <begin position="9"/>
        <end position="171"/>
    </location>
</feature>
<protein>
    <submittedName>
        <fullName evidence="2">RimJ/RimL family protein N-acetyltransferase</fullName>
    </submittedName>
</protein>